<organism evidence="1 2">
    <name type="scientific">Oesophagostomum dentatum</name>
    <name type="common">Nodular worm</name>
    <dbReference type="NCBI Taxonomy" id="61180"/>
    <lineage>
        <taxon>Eukaryota</taxon>
        <taxon>Metazoa</taxon>
        <taxon>Ecdysozoa</taxon>
        <taxon>Nematoda</taxon>
        <taxon>Chromadorea</taxon>
        <taxon>Rhabditida</taxon>
        <taxon>Rhabditina</taxon>
        <taxon>Rhabditomorpha</taxon>
        <taxon>Strongyloidea</taxon>
        <taxon>Strongylidae</taxon>
        <taxon>Oesophagostomum</taxon>
    </lineage>
</organism>
<feature type="non-terminal residue" evidence="1">
    <location>
        <position position="68"/>
    </location>
</feature>
<proteinExistence type="predicted"/>
<dbReference type="AlphaFoldDB" id="A0A0B1SZR5"/>
<reference evidence="1 2" key="1">
    <citation type="submission" date="2014-03" db="EMBL/GenBank/DDBJ databases">
        <title>Draft genome of the hookworm Oesophagostomum dentatum.</title>
        <authorList>
            <person name="Mitreva M."/>
        </authorList>
    </citation>
    <scope>NUCLEOTIDE SEQUENCE [LARGE SCALE GENOMIC DNA]</scope>
    <source>
        <strain evidence="1 2">OD-Hann</strain>
    </source>
</reference>
<dbReference type="Proteomes" id="UP000053660">
    <property type="component" value="Unassembled WGS sequence"/>
</dbReference>
<sequence length="68" mass="7839">MPSNAEGAPHEFARGWFADSAHGQLIIENNNGLHNFTTTALKEWRRRKVEEVRTIWNEWIDLAGGEFD</sequence>
<name>A0A0B1SZR5_OESDE</name>
<dbReference type="EMBL" id="KN552667">
    <property type="protein sequence ID" value="KHJ90773.1"/>
    <property type="molecule type" value="Genomic_DNA"/>
</dbReference>
<accession>A0A0B1SZR5</accession>
<evidence type="ECO:0000313" key="2">
    <source>
        <dbReference type="Proteomes" id="UP000053660"/>
    </source>
</evidence>
<keyword evidence="2" id="KW-1185">Reference proteome</keyword>
<evidence type="ECO:0000313" key="1">
    <source>
        <dbReference type="EMBL" id="KHJ90773.1"/>
    </source>
</evidence>
<gene>
    <name evidence="1" type="ORF">OESDEN_09372</name>
</gene>
<protein>
    <submittedName>
        <fullName evidence="1">Uncharacterized protein</fullName>
    </submittedName>
</protein>